<dbReference type="AlphaFoldDB" id="A0A644UAN7"/>
<feature type="domain" description="Right handed beta helix" evidence="1">
    <location>
        <begin position="246"/>
        <end position="356"/>
    </location>
</feature>
<dbReference type="InterPro" id="IPR012334">
    <property type="entry name" value="Pectin_lyas_fold"/>
</dbReference>
<protein>
    <recommendedName>
        <fullName evidence="1">Right handed beta helix domain-containing protein</fullName>
    </recommendedName>
</protein>
<dbReference type="NCBIfam" id="TIGR04183">
    <property type="entry name" value="Por_Secre_tail"/>
    <property type="match status" value="1"/>
</dbReference>
<dbReference type="InterPro" id="IPR039448">
    <property type="entry name" value="Beta_helix"/>
</dbReference>
<sequence length="520" mass="56202">MKKSFTIYRLIFPVLLAMSFTTKLFSAQIHIPEDFPSIQQGIDASAEGDSVIVAPGSWYEHLSLDGKNITLGSWFITTGDTAYIRQTILDGSNTGRLISVSDIYGLVRISGFTIINGYSGEGSAIRITNSHLQADHLNILNCTAECGNNQFVYGGGIFCWASTLIISDFIFDNNRVLCSTSGVNPEGGALFAGNSELHLIRGKFINNCAYLGGGICFSNNCTAFIEQVDFIANEAPWPGGGICAFGGELNISECTFRGNTGDGIYSMFEGSLDIQNCLFAYNERSAISVFDQELTIINSTFASNGSYHNLYISAPEASIYNSIIWGQGENEIIFSGPENNLYLIHSLIRNGVSGISGNVTKHIIGPLLSEDPQFADTVAYRLSDSSPGIGAGIDTITSYPYLAAPGFDLDLNPRPVPSGSAPDLGAREHELGSPVTGIMNKDAQNEAIIVFQPERGIIRISGEEIKSIAVFSASGKLVCFSEEVSRDQAEVDLRDNPAGIYLLSMLMKSNRIVVRKVIIW</sequence>
<dbReference type="Pfam" id="PF13229">
    <property type="entry name" value="Beta_helix"/>
    <property type="match status" value="1"/>
</dbReference>
<dbReference type="SUPFAM" id="SSF51126">
    <property type="entry name" value="Pectin lyase-like"/>
    <property type="match status" value="1"/>
</dbReference>
<gene>
    <name evidence="2" type="ORF">SDC9_21891</name>
</gene>
<accession>A0A644UAN7</accession>
<organism evidence="2">
    <name type="scientific">bioreactor metagenome</name>
    <dbReference type="NCBI Taxonomy" id="1076179"/>
    <lineage>
        <taxon>unclassified sequences</taxon>
        <taxon>metagenomes</taxon>
        <taxon>ecological metagenomes</taxon>
    </lineage>
</organism>
<dbReference type="InterPro" id="IPR026444">
    <property type="entry name" value="Secre_tail"/>
</dbReference>
<dbReference type="InterPro" id="IPR011050">
    <property type="entry name" value="Pectin_lyase_fold/virulence"/>
</dbReference>
<dbReference type="EMBL" id="VSSQ01000094">
    <property type="protein sequence ID" value="MPL76046.1"/>
    <property type="molecule type" value="Genomic_DNA"/>
</dbReference>
<evidence type="ECO:0000259" key="1">
    <source>
        <dbReference type="Pfam" id="PF13229"/>
    </source>
</evidence>
<comment type="caution">
    <text evidence="2">The sequence shown here is derived from an EMBL/GenBank/DDBJ whole genome shotgun (WGS) entry which is preliminary data.</text>
</comment>
<dbReference type="Gene3D" id="2.160.20.10">
    <property type="entry name" value="Single-stranded right-handed beta-helix, Pectin lyase-like"/>
    <property type="match status" value="1"/>
</dbReference>
<reference evidence="2" key="1">
    <citation type="submission" date="2019-08" db="EMBL/GenBank/DDBJ databases">
        <authorList>
            <person name="Kucharzyk K."/>
            <person name="Murdoch R.W."/>
            <person name="Higgins S."/>
            <person name="Loffler F."/>
        </authorList>
    </citation>
    <scope>NUCLEOTIDE SEQUENCE</scope>
</reference>
<proteinExistence type="predicted"/>
<evidence type="ECO:0000313" key="2">
    <source>
        <dbReference type="EMBL" id="MPL76046.1"/>
    </source>
</evidence>
<name>A0A644UAN7_9ZZZZ</name>